<dbReference type="RefSeq" id="WP_207465839.1">
    <property type="nucleotide sequence ID" value="NZ_JAFNAW010000006.1"/>
</dbReference>
<reference evidence="2" key="1">
    <citation type="journal article" date="2019" name="Int. J. Syst. Evol. Microbiol.">
        <title>The Global Catalogue of Microorganisms (GCM) 10K type strain sequencing project: providing services to taxonomists for standard genome sequencing and annotation.</title>
        <authorList>
            <consortium name="The Broad Institute Genomics Platform"/>
            <consortium name="The Broad Institute Genome Sequencing Center for Infectious Disease"/>
            <person name="Wu L."/>
            <person name="Ma J."/>
        </authorList>
    </citation>
    <scope>NUCLEOTIDE SEQUENCE [LARGE SCALE GENOMIC DNA]</scope>
    <source>
        <strain evidence="2">KCTC 52239</strain>
    </source>
</reference>
<evidence type="ECO:0000313" key="1">
    <source>
        <dbReference type="EMBL" id="MFC3168405.1"/>
    </source>
</evidence>
<comment type="caution">
    <text evidence="1">The sequence shown here is derived from an EMBL/GenBank/DDBJ whole genome shotgun (WGS) entry which is preliminary data.</text>
</comment>
<dbReference type="EMBL" id="JBHRTE010000040">
    <property type="protein sequence ID" value="MFC3168405.1"/>
    <property type="molecule type" value="Genomic_DNA"/>
</dbReference>
<evidence type="ECO:0000313" key="2">
    <source>
        <dbReference type="Proteomes" id="UP001595557"/>
    </source>
</evidence>
<dbReference type="Proteomes" id="UP001595557">
    <property type="component" value="Unassembled WGS sequence"/>
</dbReference>
<protein>
    <submittedName>
        <fullName evidence="1">Uncharacterized protein</fullName>
    </submittedName>
</protein>
<accession>A0ABV7IHC2</accession>
<keyword evidence="2" id="KW-1185">Reference proteome</keyword>
<organism evidence="1 2">
    <name type="scientific">Paracoccus fontiphilus</name>
    <dbReference type="NCBI Taxonomy" id="1815556"/>
    <lineage>
        <taxon>Bacteria</taxon>
        <taxon>Pseudomonadati</taxon>
        <taxon>Pseudomonadota</taxon>
        <taxon>Alphaproteobacteria</taxon>
        <taxon>Rhodobacterales</taxon>
        <taxon>Paracoccaceae</taxon>
        <taxon>Paracoccus</taxon>
    </lineage>
</organism>
<proteinExistence type="predicted"/>
<sequence>MTPNFITGLVLSTPAASIGPAALWMDDLPVHQPAYATITIGARQQAQGPVVQHLRDGRVSIEAGGRILTGHRVTPRPAARSLWARISGRPA</sequence>
<name>A0ABV7IHC2_9RHOB</name>
<gene>
    <name evidence="1" type="ORF">ACFOD7_10110</name>
</gene>